<reference evidence="1 2" key="1">
    <citation type="journal article" date="2018" name="Arch. Microbiol.">
        <title>Hymenobacter segetis sp. nov., isolated from soil.</title>
        <authorList>
            <person name="Ten L.N."/>
            <person name="Lim S.J."/>
            <person name="Kim B.O."/>
            <person name="Kang I.K."/>
            <person name="Jung H.Y."/>
        </authorList>
    </citation>
    <scope>NUCLEOTIDE SEQUENCE [LARGE SCALE GENOMIC DNA]</scope>
    <source>
        <strain evidence="1 2">S7-3-11</strain>
    </source>
</reference>
<accession>A0ABU9LTT5</accession>
<dbReference type="Proteomes" id="UP001479606">
    <property type="component" value="Unassembled WGS sequence"/>
</dbReference>
<name>A0ABU9LTT5_9BACT</name>
<comment type="caution">
    <text evidence="1">The sequence shown here is derived from an EMBL/GenBank/DDBJ whole genome shotgun (WGS) entry which is preliminary data.</text>
</comment>
<organism evidence="1 2">
    <name type="scientific">Hymenobacter segetis</name>
    <dbReference type="NCBI Taxonomy" id="2025509"/>
    <lineage>
        <taxon>Bacteria</taxon>
        <taxon>Pseudomonadati</taxon>
        <taxon>Bacteroidota</taxon>
        <taxon>Cytophagia</taxon>
        <taxon>Cytophagales</taxon>
        <taxon>Hymenobacteraceae</taxon>
        <taxon>Hymenobacter</taxon>
    </lineage>
</organism>
<proteinExistence type="predicted"/>
<gene>
    <name evidence="1" type="ORF">AAFH49_04335</name>
</gene>
<dbReference type="GO" id="GO:0004519">
    <property type="term" value="F:endonuclease activity"/>
    <property type="evidence" value="ECO:0007669"/>
    <property type="project" value="UniProtKB-KW"/>
</dbReference>
<keyword evidence="1" id="KW-0255">Endonuclease</keyword>
<evidence type="ECO:0000313" key="2">
    <source>
        <dbReference type="Proteomes" id="UP001479606"/>
    </source>
</evidence>
<dbReference type="EMBL" id="JBCEVZ010000006">
    <property type="protein sequence ID" value="MEL5993424.1"/>
    <property type="molecule type" value="Genomic_DNA"/>
</dbReference>
<keyword evidence="1" id="KW-0378">Hydrolase</keyword>
<evidence type="ECO:0000313" key="1">
    <source>
        <dbReference type="EMBL" id="MEL5993424.1"/>
    </source>
</evidence>
<protein>
    <submittedName>
        <fullName evidence="1">HNH endonuclease</fullName>
    </submittedName>
</protein>
<dbReference type="RefSeq" id="WP_342296271.1">
    <property type="nucleotide sequence ID" value="NZ_JBCEVZ010000006.1"/>
</dbReference>
<sequence length="206" mass="22978">MAKITINRNVAGLRYPTLASIKGRSSTIRAEFIKSVIPEIIPNPMEIEEALAVLQQNKGSLCCSYCGDTPTEWDHFFSAVSNKMATGYITEVYNLVPACGKCNQSKGAAYWKNWIRGKATLSPTSRLSNGKLNITKEQLEVKIGILKDFEEWGKARITKLNFDSVSGHEFAEYFKSCEDLIDKLAAYEETAIALKIKVEGTLQKRT</sequence>
<keyword evidence="2" id="KW-1185">Reference proteome</keyword>
<keyword evidence="1" id="KW-0540">Nuclease</keyword>
<dbReference type="Gene3D" id="1.10.30.50">
    <property type="match status" value="1"/>
</dbReference>